<organism evidence="3 4">
    <name type="scientific">Cladophialophora bantiana (strain ATCC 10958 / CBS 173.52 / CDC B-1940 / NIH 8579)</name>
    <name type="common">Xylohypha bantiana</name>
    <dbReference type="NCBI Taxonomy" id="1442370"/>
    <lineage>
        <taxon>Eukaryota</taxon>
        <taxon>Fungi</taxon>
        <taxon>Dikarya</taxon>
        <taxon>Ascomycota</taxon>
        <taxon>Pezizomycotina</taxon>
        <taxon>Eurotiomycetes</taxon>
        <taxon>Chaetothyriomycetidae</taxon>
        <taxon>Chaetothyriales</taxon>
        <taxon>Herpotrichiellaceae</taxon>
        <taxon>Cladophialophora</taxon>
    </lineage>
</organism>
<feature type="region of interest" description="Disordered" evidence="1">
    <location>
        <begin position="1"/>
        <end position="23"/>
    </location>
</feature>
<feature type="compositionally biased region" description="Low complexity" evidence="1">
    <location>
        <begin position="254"/>
        <end position="263"/>
    </location>
</feature>
<dbReference type="PANTHER" id="PTHR37048:SF2">
    <property type="entry name" value="QUESTIONABLE PROTEIN"/>
    <property type="match status" value="1"/>
</dbReference>
<keyword evidence="2" id="KW-0472">Membrane</keyword>
<evidence type="ECO:0000313" key="4">
    <source>
        <dbReference type="Proteomes" id="UP000053789"/>
    </source>
</evidence>
<reference evidence="3" key="1">
    <citation type="submission" date="2015-01" db="EMBL/GenBank/DDBJ databases">
        <title>The Genome Sequence of Cladophialophora bantiana CBS 173.52.</title>
        <authorList>
            <consortium name="The Broad Institute Genomics Platform"/>
            <person name="Cuomo C."/>
            <person name="de Hoog S."/>
            <person name="Gorbushina A."/>
            <person name="Stielow B."/>
            <person name="Teixiera M."/>
            <person name="Abouelleil A."/>
            <person name="Chapman S.B."/>
            <person name="Priest M."/>
            <person name="Young S.K."/>
            <person name="Wortman J."/>
            <person name="Nusbaum C."/>
            <person name="Birren B."/>
        </authorList>
    </citation>
    <scope>NUCLEOTIDE SEQUENCE [LARGE SCALE GENOMIC DNA]</scope>
    <source>
        <strain evidence="3">CBS 173.52</strain>
    </source>
</reference>
<keyword evidence="4" id="KW-1185">Reference proteome</keyword>
<dbReference type="RefSeq" id="XP_016614361.1">
    <property type="nucleotide sequence ID" value="XM_016769377.1"/>
</dbReference>
<keyword evidence="2" id="KW-0812">Transmembrane</keyword>
<keyword evidence="2" id="KW-1133">Transmembrane helix</keyword>
<dbReference type="Proteomes" id="UP000053789">
    <property type="component" value="Unassembled WGS sequence"/>
</dbReference>
<evidence type="ECO:0000256" key="1">
    <source>
        <dbReference type="SAM" id="MobiDB-lite"/>
    </source>
</evidence>
<dbReference type="AlphaFoldDB" id="A0A0D2FLU3"/>
<dbReference type="HOGENOM" id="CLU_769474_0_0_1"/>
<accession>A0A0D2FLU3</accession>
<sequence length="360" mass="41248">MHTRKDRQSSPYRGGNDRDVGRDKVQRHQVLAGHVFFLPRKRQIERARLRNSSIADGCFYHPVLIIRVDDHTDEIKMLTITSFDGKGLESRHFKDASRRRRYLPIYPSPAHPESHNITLYLAGNAELPKLSWVNTHNEIVADWRVLKPFKPSNVQGKRLYLTAASYENLLQHIVDPNSPPKPFGLTNKPQNLLLLMPHSLPARFQALPNHVEVASRSGITNYPRQVQSTLSRNRYTPQPSPLPTHDRLPPPQLQPQSSFTSSTPPLPGPLTKPVKTQQDRSLLSSAGYYYYHHQQFQYRHQHQRERQPLLQTTLTPHSTTRTQASGDYPCALSIIVIPALFVLAYVIYRLVKIIPGPDSW</sequence>
<evidence type="ECO:0000313" key="3">
    <source>
        <dbReference type="EMBL" id="KIW87692.1"/>
    </source>
</evidence>
<feature type="compositionally biased region" description="Polar residues" evidence="1">
    <location>
        <begin position="218"/>
        <end position="237"/>
    </location>
</feature>
<proteinExistence type="predicted"/>
<dbReference type="PANTHER" id="PTHR37048">
    <property type="entry name" value="QUESTIONABLE PROTEIN"/>
    <property type="match status" value="1"/>
</dbReference>
<dbReference type="VEuPathDB" id="FungiDB:Z519_11666"/>
<dbReference type="OrthoDB" id="3537171at2759"/>
<protein>
    <submittedName>
        <fullName evidence="3">Uncharacterized protein</fullName>
    </submittedName>
</protein>
<feature type="transmembrane region" description="Helical" evidence="2">
    <location>
        <begin position="331"/>
        <end position="351"/>
    </location>
</feature>
<dbReference type="EMBL" id="KN847002">
    <property type="protein sequence ID" value="KIW87692.1"/>
    <property type="molecule type" value="Genomic_DNA"/>
</dbReference>
<dbReference type="GeneID" id="27704594"/>
<evidence type="ECO:0000256" key="2">
    <source>
        <dbReference type="SAM" id="Phobius"/>
    </source>
</evidence>
<gene>
    <name evidence="3" type="ORF">Z519_11666</name>
</gene>
<name>A0A0D2FLU3_CLAB1</name>
<feature type="region of interest" description="Disordered" evidence="1">
    <location>
        <begin position="218"/>
        <end position="277"/>
    </location>
</feature>